<feature type="domain" description="DUF4253" evidence="1">
    <location>
        <begin position="350"/>
        <end position="457"/>
    </location>
</feature>
<reference evidence="2" key="2">
    <citation type="journal article" date="2022" name="BMC Genomics">
        <title>Comparative genome analysis of mycobacteria focusing on tRNA and non-coding RNA.</title>
        <authorList>
            <person name="Behra P.R.K."/>
            <person name="Pettersson B.M.F."/>
            <person name="Ramesh M."/>
            <person name="Das S."/>
            <person name="Dasgupta S."/>
            <person name="Kirsebom L.A."/>
        </authorList>
    </citation>
    <scope>NUCLEOTIDE SEQUENCE</scope>
    <source>
        <strain evidence="2">DSM 44615</strain>
    </source>
</reference>
<dbReference type="Proteomes" id="UP001140293">
    <property type="component" value="Unassembled WGS sequence"/>
</dbReference>
<dbReference type="EMBL" id="JACKSJ010000068">
    <property type="protein sequence ID" value="MCV7170108.1"/>
    <property type="molecule type" value="Genomic_DNA"/>
</dbReference>
<evidence type="ECO:0000313" key="2">
    <source>
        <dbReference type="EMBL" id="MCV7170108.1"/>
    </source>
</evidence>
<reference evidence="2" key="1">
    <citation type="submission" date="2020-07" db="EMBL/GenBank/DDBJ databases">
        <authorList>
            <person name="Pettersson B.M.F."/>
            <person name="Behra P.R.K."/>
            <person name="Ramesh M."/>
            <person name="Das S."/>
            <person name="Dasgupta S."/>
            <person name="Kirsebom L.A."/>
        </authorList>
    </citation>
    <scope>NUCLEOTIDE SEQUENCE</scope>
    <source>
        <strain evidence="2">DSM 44615</strain>
    </source>
</reference>
<dbReference type="Pfam" id="PF14062">
    <property type="entry name" value="DUF4253"/>
    <property type="match status" value="1"/>
</dbReference>
<proteinExistence type="predicted"/>
<evidence type="ECO:0000313" key="3">
    <source>
        <dbReference type="Proteomes" id="UP001140293"/>
    </source>
</evidence>
<evidence type="ECO:0000259" key="1">
    <source>
        <dbReference type="Pfam" id="PF14062"/>
    </source>
</evidence>
<keyword evidence="3" id="KW-1185">Reference proteome</keyword>
<comment type="caution">
    <text evidence="2">The sequence shown here is derived from an EMBL/GenBank/DDBJ whole genome shotgun (WGS) entry which is preliminary data.</text>
</comment>
<dbReference type="PANTHER" id="PTHR32011:SF6">
    <property type="entry name" value="KNR4_SMI1-LIKE DOMAIN-CONTAINING PROTEIN"/>
    <property type="match status" value="1"/>
</dbReference>
<name>A0A9X2Y8W4_9MYCO</name>
<accession>A0A9X2Y8W4</accession>
<organism evidence="2 3">
    <name type="scientific">[Mycobacterium] manitobense</name>
    <dbReference type="NCBI Taxonomy" id="190147"/>
    <lineage>
        <taxon>Bacteria</taxon>
        <taxon>Bacillati</taxon>
        <taxon>Actinomycetota</taxon>
        <taxon>Actinomycetes</taxon>
        <taxon>Mycobacteriales</taxon>
        <taxon>Mycobacteriaceae</taxon>
        <taxon>Mycolicibacterium</taxon>
    </lineage>
</organism>
<dbReference type="PANTHER" id="PTHR32011">
    <property type="entry name" value="OS08G0472400 PROTEIN"/>
    <property type="match status" value="1"/>
</dbReference>
<dbReference type="AlphaFoldDB" id="A0A9X2Y8W4"/>
<sequence length="457" mass="49554">MSEIGRAAARVLADSGQVTIAPGLTDAEISAVEARFGFEFGDDHRAFLAAGLPTGRGWPDWRSDDTALIFHVGWPARDLLRAVKEDGFWGVAWGERPDSGDLAMHVASRMLGTAPRMLPVFRQCYLPAGRGGTAPPVWLLDGADVSHAGRDLHDFIARVCGGPAEPVEAAVPLAFWSDLLPGAEKPAPEYPDLGAPPFEPDPAVEAPAAVRPTADPAAAFVVHGVQLAEVSRHDGVLAHGGPLWTVPVPPGDEAARLWAQIRNLFPQTGLWPVLITARTWHRIGGDGGVEDPALWTGGPDGAAWLEREYRSYTAHNDDLPRAEGVELIGLQRTHWRQTWAEMDDTGRFDRLALVPTPAPWYVPALLQWSGAVNYDITGSGHTAVLRRWAGKFDAHVAALDDESMVLRVTQPPRLPPAMRSAALEAFLYCTDSVLQGSGSIDALANRLGFDIWNFWWD</sequence>
<dbReference type="InterPro" id="IPR025349">
    <property type="entry name" value="DUF4253"/>
</dbReference>
<dbReference type="RefSeq" id="WP_264012304.1">
    <property type="nucleotide sequence ID" value="NZ_JACKSJ010000068.1"/>
</dbReference>
<gene>
    <name evidence="2" type="ORF">H7I41_09270</name>
</gene>
<protein>
    <submittedName>
        <fullName evidence="2">DUF4253 domain-containing protein</fullName>
    </submittedName>
</protein>